<dbReference type="Proteomes" id="UP000295270">
    <property type="component" value="Unassembled WGS sequence"/>
</dbReference>
<evidence type="ECO:0000256" key="2">
    <source>
        <dbReference type="SAM" id="SignalP"/>
    </source>
</evidence>
<comment type="caution">
    <text evidence="5">The sequence shown here is derived from an EMBL/GenBank/DDBJ whole genome shotgun (WGS) entry which is preliminary data.</text>
</comment>
<proteinExistence type="predicted"/>
<feature type="chain" id="PRO_5043204511" evidence="2">
    <location>
        <begin position="19"/>
        <end position="151"/>
    </location>
</feature>
<reference evidence="5 7" key="2">
    <citation type="journal article" date="2018" name="Syst. Appl. Microbiol.">
        <title>Flavobacterium circumlabens sp. nov. and Flavobacterium cupreum sp. nov., two psychrotrophic species isolated from Antarctic environmental samples.</title>
        <authorList>
            <person name="Kralova S."/>
            <person name="Busse H.J."/>
            <person name="Svec P."/>
            <person name="Maslanova I."/>
            <person name="Stankova E."/>
            <person name="Bartak M."/>
            <person name="Sedlacek I."/>
        </authorList>
    </citation>
    <scope>NUCLEOTIDE SEQUENCE [LARGE SCALE GENOMIC DNA]</scope>
    <source>
        <strain evidence="5 7">CCM 8828</strain>
    </source>
</reference>
<evidence type="ECO:0000259" key="3">
    <source>
        <dbReference type="Pfam" id="PF18962"/>
    </source>
</evidence>
<reference evidence="4" key="3">
    <citation type="submission" date="2019-03" db="EMBL/GenBank/DDBJ databases">
        <authorList>
            <person name="Whitman W."/>
            <person name="Huntemann M."/>
            <person name="Clum A."/>
            <person name="Pillay M."/>
            <person name="Palaniappan K."/>
            <person name="Varghese N."/>
            <person name="Mikhailova N."/>
            <person name="Stamatis D."/>
            <person name="Reddy T."/>
            <person name="Daum C."/>
            <person name="Shapiro N."/>
            <person name="Ivanova N."/>
            <person name="Kyrpides N."/>
            <person name="Woyke T."/>
        </authorList>
    </citation>
    <scope>NUCLEOTIDE SEQUENCE</scope>
    <source>
        <strain evidence="4">P5626</strain>
    </source>
</reference>
<evidence type="ECO:0000313" key="6">
    <source>
        <dbReference type="Proteomes" id="UP000295270"/>
    </source>
</evidence>
<dbReference type="NCBIfam" id="TIGR04183">
    <property type="entry name" value="Por_Secre_tail"/>
    <property type="match status" value="1"/>
</dbReference>
<gene>
    <name evidence="5" type="ORF">D0809_20970</name>
    <name evidence="4" type="ORF">EV142_10960</name>
</gene>
<dbReference type="OrthoDB" id="1266341at2"/>
<feature type="domain" description="Secretion system C-terminal sorting" evidence="3">
    <location>
        <begin position="75"/>
        <end position="146"/>
    </location>
</feature>
<dbReference type="Pfam" id="PF18962">
    <property type="entry name" value="Por_Secre_tail"/>
    <property type="match status" value="1"/>
</dbReference>
<evidence type="ECO:0000313" key="4">
    <source>
        <dbReference type="EMBL" id="TCN53077.1"/>
    </source>
</evidence>
<evidence type="ECO:0000313" key="5">
    <source>
        <dbReference type="EMBL" id="TEB42369.1"/>
    </source>
</evidence>
<dbReference type="Proteomes" id="UP000298340">
    <property type="component" value="Unassembled WGS sequence"/>
</dbReference>
<keyword evidence="6" id="KW-1185">Reference proteome</keyword>
<dbReference type="EMBL" id="SLWA01000009">
    <property type="protein sequence ID" value="TCN53077.1"/>
    <property type="molecule type" value="Genomic_DNA"/>
</dbReference>
<feature type="signal peptide" evidence="2">
    <location>
        <begin position="1"/>
        <end position="18"/>
    </location>
</feature>
<organism evidence="5 7">
    <name type="scientific">Flavobacterium circumlabens</name>
    <dbReference type="NCBI Taxonomy" id="2133765"/>
    <lineage>
        <taxon>Bacteria</taxon>
        <taxon>Pseudomonadati</taxon>
        <taxon>Bacteroidota</taxon>
        <taxon>Flavobacteriia</taxon>
        <taxon>Flavobacteriales</taxon>
        <taxon>Flavobacteriaceae</taxon>
        <taxon>Flavobacterium</taxon>
    </lineage>
</organism>
<evidence type="ECO:0000313" key="7">
    <source>
        <dbReference type="Proteomes" id="UP000298340"/>
    </source>
</evidence>
<accession>A0A4Y7U978</accession>
<dbReference type="RefSeq" id="WP_132037485.1">
    <property type="nucleotide sequence ID" value="NZ_QWDN01000009.1"/>
</dbReference>
<evidence type="ECO:0000256" key="1">
    <source>
        <dbReference type="ARBA" id="ARBA00022729"/>
    </source>
</evidence>
<sequence length="151" mass="17180">MKKFLSIILFCTCFLAKAQEPTLTFTYDPLTGNQTVREFCQSCGIAKPARESKETETLTDEDLTKISSDNTISYYPNPVKEELFLKWELIDENQVVSIQVVEMSGQAVASYRNLNAINTQTISFRTFPTGVYLVTLSYRNGQQKTIKIIKQ</sequence>
<name>A0A4Y7U978_9FLAO</name>
<dbReference type="AlphaFoldDB" id="A0A4Y7U978"/>
<protein>
    <submittedName>
        <fullName evidence="4">Secreted protein (Por secretion system target)</fullName>
    </submittedName>
    <submittedName>
        <fullName evidence="5">T9SS C-terminal target domain-containing protein</fullName>
    </submittedName>
</protein>
<dbReference type="InterPro" id="IPR026444">
    <property type="entry name" value="Secre_tail"/>
</dbReference>
<keyword evidence="1 2" id="KW-0732">Signal</keyword>
<reference evidence="4 6" key="1">
    <citation type="journal article" date="2015" name="Stand. Genomic Sci.">
        <title>Genomic Encyclopedia of Bacterial and Archaeal Type Strains, Phase III: the genomes of soil and plant-associated and newly described type strains.</title>
        <authorList>
            <person name="Whitman W.B."/>
            <person name="Woyke T."/>
            <person name="Klenk H.P."/>
            <person name="Zhou Y."/>
            <person name="Lilburn T.G."/>
            <person name="Beck B.J."/>
            <person name="De Vos P."/>
            <person name="Vandamme P."/>
            <person name="Eisen J.A."/>
            <person name="Garrity G."/>
            <person name="Hugenholtz P."/>
            <person name="Kyrpides N.C."/>
        </authorList>
    </citation>
    <scope>NUCLEOTIDE SEQUENCE [LARGE SCALE GENOMIC DNA]</scope>
    <source>
        <strain evidence="4 6">P5626</strain>
    </source>
</reference>
<dbReference type="EMBL" id="QWDN01000009">
    <property type="protein sequence ID" value="TEB42369.1"/>
    <property type="molecule type" value="Genomic_DNA"/>
</dbReference>